<evidence type="ECO:0000259" key="2">
    <source>
        <dbReference type="PROSITE" id="PS50090"/>
    </source>
</evidence>
<gene>
    <name evidence="3" type="ORF">BDV96DRAFT_218335</name>
</gene>
<dbReference type="Proteomes" id="UP000799770">
    <property type="component" value="Unassembled WGS sequence"/>
</dbReference>
<dbReference type="EMBL" id="ML977312">
    <property type="protein sequence ID" value="KAF2121691.1"/>
    <property type="molecule type" value="Genomic_DNA"/>
</dbReference>
<dbReference type="PROSITE" id="PS50090">
    <property type="entry name" value="MYB_LIKE"/>
    <property type="match status" value="1"/>
</dbReference>
<feature type="domain" description="Myb-like" evidence="2">
    <location>
        <begin position="157"/>
        <end position="197"/>
    </location>
</feature>
<dbReference type="OrthoDB" id="5427780at2759"/>
<feature type="compositionally biased region" description="Low complexity" evidence="1">
    <location>
        <begin position="243"/>
        <end position="266"/>
    </location>
</feature>
<feature type="compositionally biased region" description="Polar residues" evidence="1">
    <location>
        <begin position="269"/>
        <end position="278"/>
    </location>
</feature>
<dbReference type="AlphaFoldDB" id="A0A6A5ZTY3"/>
<sequence>MGGDRPQTYGPQPGQKLKISKSYLFGLTDTPFKLVGRPNDGAPAHVRKKSGAARFAEMLTTPGAGLEWVASDGRKGGLTKSLSPAALTASNLKKLPVADPTLPPIPANTGAPNAMPANSANGGGNGGLGDLAALSGKLAQVAAARSQADMADNGHAWTTAQDAKLMELKNENTNWKDIASQMNVEEQACRDRFKEIKPADWKPNQKGGKGGGGGKQAGKQGGGKNKGGGENNAGGGGPGPVHWNNNAPAANAPAAANGWGAPQQGPTGWGTTAPPNYTQAANPNPWAQQPNAFAQNNAAAPVAAAPAAPAAPLEAFIDIYPDNNFDMDDLMRIAKIMQEDQERLWLRVSSRFFDHTGRHIAPATFERKLTGKVDNGSVRGGSIRGTVRDV</sequence>
<keyword evidence="4" id="KW-1185">Reference proteome</keyword>
<reference evidence="3" key="1">
    <citation type="journal article" date="2020" name="Stud. Mycol.">
        <title>101 Dothideomycetes genomes: a test case for predicting lifestyles and emergence of pathogens.</title>
        <authorList>
            <person name="Haridas S."/>
            <person name="Albert R."/>
            <person name="Binder M."/>
            <person name="Bloem J."/>
            <person name="Labutti K."/>
            <person name="Salamov A."/>
            <person name="Andreopoulos B."/>
            <person name="Baker S."/>
            <person name="Barry K."/>
            <person name="Bills G."/>
            <person name="Bluhm B."/>
            <person name="Cannon C."/>
            <person name="Castanera R."/>
            <person name="Culley D."/>
            <person name="Daum C."/>
            <person name="Ezra D."/>
            <person name="Gonzalez J."/>
            <person name="Henrissat B."/>
            <person name="Kuo A."/>
            <person name="Liang C."/>
            <person name="Lipzen A."/>
            <person name="Lutzoni F."/>
            <person name="Magnuson J."/>
            <person name="Mondo S."/>
            <person name="Nolan M."/>
            <person name="Ohm R."/>
            <person name="Pangilinan J."/>
            <person name="Park H.-J."/>
            <person name="Ramirez L."/>
            <person name="Alfaro M."/>
            <person name="Sun H."/>
            <person name="Tritt A."/>
            <person name="Yoshinaga Y."/>
            <person name="Zwiers L.-H."/>
            <person name="Turgeon B."/>
            <person name="Goodwin S."/>
            <person name="Spatafora J."/>
            <person name="Crous P."/>
            <person name="Grigoriev I."/>
        </authorList>
    </citation>
    <scope>NUCLEOTIDE SEQUENCE</scope>
    <source>
        <strain evidence="3">CBS 627.86</strain>
    </source>
</reference>
<evidence type="ECO:0000313" key="3">
    <source>
        <dbReference type="EMBL" id="KAF2121691.1"/>
    </source>
</evidence>
<dbReference type="InterPro" id="IPR001005">
    <property type="entry name" value="SANT/Myb"/>
</dbReference>
<feature type="compositionally biased region" description="Low complexity" evidence="1">
    <location>
        <begin position="279"/>
        <end position="290"/>
    </location>
</feature>
<accession>A0A6A5ZTY3</accession>
<feature type="region of interest" description="Disordered" evidence="1">
    <location>
        <begin position="194"/>
        <end position="290"/>
    </location>
</feature>
<evidence type="ECO:0000313" key="4">
    <source>
        <dbReference type="Proteomes" id="UP000799770"/>
    </source>
</evidence>
<name>A0A6A5ZTY3_9PLEO</name>
<proteinExistence type="predicted"/>
<evidence type="ECO:0000256" key="1">
    <source>
        <dbReference type="SAM" id="MobiDB-lite"/>
    </source>
</evidence>
<protein>
    <recommendedName>
        <fullName evidence="2">Myb-like domain-containing protein</fullName>
    </recommendedName>
</protein>
<dbReference type="Pfam" id="PF13921">
    <property type="entry name" value="Myb_DNA-bind_6"/>
    <property type="match status" value="1"/>
</dbReference>
<feature type="compositionally biased region" description="Gly residues" evidence="1">
    <location>
        <begin position="207"/>
        <end position="239"/>
    </location>
</feature>
<organism evidence="3 4">
    <name type="scientific">Lophiotrema nucula</name>
    <dbReference type="NCBI Taxonomy" id="690887"/>
    <lineage>
        <taxon>Eukaryota</taxon>
        <taxon>Fungi</taxon>
        <taxon>Dikarya</taxon>
        <taxon>Ascomycota</taxon>
        <taxon>Pezizomycotina</taxon>
        <taxon>Dothideomycetes</taxon>
        <taxon>Pleosporomycetidae</taxon>
        <taxon>Pleosporales</taxon>
        <taxon>Lophiotremataceae</taxon>
        <taxon>Lophiotrema</taxon>
    </lineage>
</organism>